<dbReference type="GO" id="GO:0005634">
    <property type="term" value="C:nucleus"/>
    <property type="evidence" value="ECO:0007669"/>
    <property type="project" value="TreeGrafter"/>
</dbReference>
<dbReference type="GO" id="GO:0008237">
    <property type="term" value="F:metallopeptidase activity"/>
    <property type="evidence" value="ECO:0007669"/>
    <property type="project" value="TreeGrafter"/>
</dbReference>
<evidence type="ECO:0000259" key="6">
    <source>
        <dbReference type="PROSITE" id="PS51397"/>
    </source>
</evidence>
<feature type="domain" description="RanBP2-type" evidence="5">
    <location>
        <begin position="308"/>
        <end position="338"/>
    </location>
</feature>
<evidence type="ECO:0000256" key="2">
    <source>
        <dbReference type="ARBA" id="ARBA00022771"/>
    </source>
</evidence>
<dbReference type="Pfam" id="PF00641">
    <property type="entry name" value="Zn_ribbon_RanBP"/>
    <property type="match status" value="1"/>
</dbReference>
<dbReference type="GO" id="GO:0006281">
    <property type="term" value="P:DNA repair"/>
    <property type="evidence" value="ECO:0007669"/>
    <property type="project" value="TreeGrafter"/>
</dbReference>
<evidence type="ECO:0000256" key="4">
    <source>
        <dbReference type="PROSITE-ProRule" id="PRU00322"/>
    </source>
</evidence>
<dbReference type="Gene3D" id="2.30.30.380">
    <property type="entry name" value="Zn-finger domain of Sec23/24"/>
    <property type="match status" value="1"/>
</dbReference>
<evidence type="ECO:0000313" key="7">
    <source>
        <dbReference type="EMBL" id="JAT62102.1"/>
    </source>
</evidence>
<evidence type="ECO:0000256" key="1">
    <source>
        <dbReference type="ARBA" id="ARBA00022723"/>
    </source>
</evidence>
<protein>
    <submittedName>
        <fullName evidence="7">DNA damage response protein WSS1</fullName>
    </submittedName>
</protein>
<feature type="domain" description="WLM" evidence="6">
    <location>
        <begin position="1"/>
        <end position="202"/>
    </location>
</feature>
<dbReference type="PROSITE" id="PS51397">
    <property type="entry name" value="WLM"/>
    <property type="match status" value="1"/>
</dbReference>
<keyword evidence="2 4" id="KW-0863">Zinc-finger</keyword>
<dbReference type="InterPro" id="IPR036443">
    <property type="entry name" value="Znf_RanBP2_sf"/>
</dbReference>
<reference evidence="7" key="1">
    <citation type="submission" date="2015-07" db="EMBL/GenBank/DDBJ databases">
        <title>Transcriptome Assembly of Anthurium amnicola.</title>
        <authorList>
            <person name="Suzuki J."/>
        </authorList>
    </citation>
    <scope>NUCLEOTIDE SEQUENCE</scope>
</reference>
<dbReference type="SMART" id="SM00547">
    <property type="entry name" value="ZnF_RBZ"/>
    <property type="match status" value="2"/>
</dbReference>
<keyword evidence="3" id="KW-0862">Zinc</keyword>
<dbReference type="PANTHER" id="PTHR46622">
    <property type="entry name" value="DNA-DEPENDENT METALLOPROTEASE WSS1"/>
    <property type="match status" value="1"/>
</dbReference>
<dbReference type="InterPro" id="IPR053000">
    <property type="entry name" value="WSS1-like_metalloprotease"/>
</dbReference>
<proteinExistence type="predicted"/>
<dbReference type="Pfam" id="PF08325">
    <property type="entry name" value="WLM"/>
    <property type="match status" value="1"/>
</dbReference>
<dbReference type="SUPFAM" id="SSF90209">
    <property type="entry name" value="Ran binding protein zinc finger-like"/>
    <property type="match status" value="1"/>
</dbReference>
<dbReference type="EMBL" id="GDJX01005834">
    <property type="protein sequence ID" value="JAT62102.1"/>
    <property type="molecule type" value="Transcribed_RNA"/>
</dbReference>
<dbReference type="InterPro" id="IPR013536">
    <property type="entry name" value="WLM_dom"/>
</dbReference>
<name>A0A1D1Z5L7_9ARAE</name>
<organism evidence="7">
    <name type="scientific">Anthurium amnicola</name>
    <dbReference type="NCBI Taxonomy" id="1678845"/>
    <lineage>
        <taxon>Eukaryota</taxon>
        <taxon>Viridiplantae</taxon>
        <taxon>Streptophyta</taxon>
        <taxon>Embryophyta</taxon>
        <taxon>Tracheophyta</taxon>
        <taxon>Spermatophyta</taxon>
        <taxon>Magnoliopsida</taxon>
        <taxon>Liliopsida</taxon>
        <taxon>Araceae</taxon>
        <taxon>Pothoideae</taxon>
        <taxon>Potheae</taxon>
        <taxon>Anthurium</taxon>
    </lineage>
</organism>
<dbReference type="AlphaFoldDB" id="A0A1D1Z5L7"/>
<gene>
    <name evidence="7" type="primary">WSS1_3</name>
    <name evidence="7" type="ORF">g.124063</name>
</gene>
<dbReference type="PROSITE" id="PS50199">
    <property type="entry name" value="ZF_RANBP2_2"/>
    <property type="match status" value="1"/>
</dbReference>
<dbReference type="GO" id="GO:0008270">
    <property type="term" value="F:zinc ion binding"/>
    <property type="evidence" value="ECO:0007669"/>
    <property type="project" value="UniProtKB-KW"/>
</dbReference>
<evidence type="ECO:0000256" key="3">
    <source>
        <dbReference type="ARBA" id="ARBA00022833"/>
    </source>
</evidence>
<dbReference type="PROSITE" id="PS01358">
    <property type="entry name" value="ZF_RANBP2_1"/>
    <property type="match status" value="2"/>
</dbReference>
<dbReference type="PANTHER" id="PTHR46622:SF1">
    <property type="entry name" value="DNA-DEPENDENT METALLOPROTEASE WSS1"/>
    <property type="match status" value="1"/>
</dbReference>
<accession>A0A1D1Z5L7</accession>
<keyword evidence="1" id="KW-0479">Metal-binding</keyword>
<dbReference type="InterPro" id="IPR001876">
    <property type="entry name" value="Znf_RanBP2"/>
</dbReference>
<sequence length="386" mass="42718">MDLSDLHKVWEIKPLKRPGENEARGILEKVAKQVQPIMRRRRWRVKVLSEFCPANSALLGLNVGGGAQVKLRLRRPNKEDFFPYEEVLDTMLHELCHIEHGPHNSSFYKLWDDVRKECEDLMQNGITGTGQGFDLPGRRLGGLSHQPPLQSLRRTALAAAERRKHISSLLPSGPMRLGGNSNIMAALTPVQAAAMAAERRICDDLWCASESCGQPIAVDAEDDALDHLLFTSSTDVINSSSVCGRDASHLILQDKSNVHVDLHDSERAVKRLRADSLSIVSGYVSEGNPRRSSTSGYLFDHFAADNRDDGTIWDCSICTLSNKPLTLVCEACGVERPKDIHGTSKIWSCKFCTLDNNVKLEKCSACGEWRYSYGPPVSTQGPNVGT</sequence>
<evidence type="ECO:0000259" key="5">
    <source>
        <dbReference type="PROSITE" id="PS50199"/>
    </source>
</evidence>